<dbReference type="InterPro" id="IPR029058">
    <property type="entry name" value="AB_hydrolase_fold"/>
</dbReference>
<dbReference type="Pfam" id="PF20434">
    <property type="entry name" value="BD-FAE"/>
    <property type="match status" value="1"/>
</dbReference>
<sequence length="341" mass="37489">MNKLHTKISYFLLILCLSFCQLAKAEHAILEHKDIQWAQAKGFTLTADIYVPDIKKKNLPVLIVYHGGGWLLNSKSIMTDMSKYMATNADLVVVNVNYRLLGDNNNTTTLNEMVEDALGAVLWVKDNIKQYGGNPNKIAVTGDSAGGQLAAMVILAGHKLESDGFAGDTLGFKPSYLPANKTAEQVAKQDGARVQAGVLSYAAYDMYATGKSGFEAPNNKFWEWAKAKPRGIFGGDINAENHPEFYKAVSPIYSVPKNTERKLPPQFIYVGSKDGLTTPEVATRFVDLLKQANQPVEFKIYEGKGHGFLDSGCNDYNHGCFKDLATTALDDAIVFLNKTFK</sequence>
<dbReference type="PANTHER" id="PTHR48081">
    <property type="entry name" value="AB HYDROLASE SUPERFAMILY PROTEIN C4A8.06C"/>
    <property type="match status" value="1"/>
</dbReference>
<dbReference type="RefSeq" id="WP_189418945.1">
    <property type="nucleotide sequence ID" value="NZ_BMYZ01000002.1"/>
</dbReference>
<evidence type="ECO:0000313" key="4">
    <source>
        <dbReference type="EMBL" id="GGY78571.1"/>
    </source>
</evidence>
<dbReference type="InterPro" id="IPR049492">
    <property type="entry name" value="BD-FAE-like_dom"/>
</dbReference>
<evidence type="ECO:0000313" key="5">
    <source>
        <dbReference type="Proteomes" id="UP000619761"/>
    </source>
</evidence>
<feature type="signal peptide" evidence="2">
    <location>
        <begin position="1"/>
        <end position="23"/>
    </location>
</feature>
<keyword evidence="5" id="KW-1185">Reference proteome</keyword>
<keyword evidence="2" id="KW-0732">Signal</keyword>
<evidence type="ECO:0000256" key="2">
    <source>
        <dbReference type="SAM" id="SignalP"/>
    </source>
</evidence>
<dbReference type="InterPro" id="IPR050300">
    <property type="entry name" value="GDXG_lipolytic_enzyme"/>
</dbReference>
<organism evidence="4 5">
    <name type="scientific">Cellvibrio zantedeschiae</name>
    <dbReference type="NCBI Taxonomy" id="1237077"/>
    <lineage>
        <taxon>Bacteria</taxon>
        <taxon>Pseudomonadati</taxon>
        <taxon>Pseudomonadota</taxon>
        <taxon>Gammaproteobacteria</taxon>
        <taxon>Cellvibrionales</taxon>
        <taxon>Cellvibrionaceae</taxon>
        <taxon>Cellvibrio</taxon>
    </lineage>
</organism>
<evidence type="ECO:0000259" key="3">
    <source>
        <dbReference type="Pfam" id="PF20434"/>
    </source>
</evidence>
<feature type="chain" id="PRO_5046536609" description="BD-FAE-like domain-containing protein" evidence="2">
    <location>
        <begin position="24"/>
        <end position="341"/>
    </location>
</feature>
<dbReference type="Gene3D" id="3.40.50.1820">
    <property type="entry name" value="alpha/beta hydrolase"/>
    <property type="match status" value="1"/>
</dbReference>
<protein>
    <recommendedName>
        <fullName evidence="3">BD-FAE-like domain-containing protein</fullName>
    </recommendedName>
</protein>
<name>A0ABQ3B479_9GAMM</name>
<dbReference type="Proteomes" id="UP000619761">
    <property type="component" value="Unassembled WGS sequence"/>
</dbReference>
<keyword evidence="1" id="KW-0378">Hydrolase</keyword>
<accession>A0ABQ3B479</accession>
<feature type="domain" description="BD-FAE-like" evidence="3">
    <location>
        <begin position="48"/>
        <end position="283"/>
    </location>
</feature>
<proteinExistence type="predicted"/>
<gene>
    <name evidence="4" type="ORF">GCM10011613_24080</name>
</gene>
<evidence type="ECO:0000256" key="1">
    <source>
        <dbReference type="ARBA" id="ARBA00022801"/>
    </source>
</evidence>
<dbReference type="SUPFAM" id="SSF53474">
    <property type="entry name" value="alpha/beta-Hydrolases"/>
    <property type="match status" value="1"/>
</dbReference>
<reference evidence="5" key="1">
    <citation type="journal article" date="2019" name="Int. J. Syst. Evol. Microbiol.">
        <title>The Global Catalogue of Microorganisms (GCM) 10K type strain sequencing project: providing services to taxonomists for standard genome sequencing and annotation.</title>
        <authorList>
            <consortium name="The Broad Institute Genomics Platform"/>
            <consortium name="The Broad Institute Genome Sequencing Center for Infectious Disease"/>
            <person name="Wu L."/>
            <person name="Ma J."/>
        </authorList>
    </citation>
    <scope>NUCLEOTIDE SEQUENCE [LARGE SCALE GENOMIC DNA]</scope>
    <source>
        <strain evidence="5">KCTC 32239</strain>
    </source>
</reference>
<dbReference type="EMBL" id="BMYZ01000002">
    <property type="protein sequence ID" value="GGY78571.1"/>
    <property type="molecule type" value="Genomic_DNA"/>
</dbReference>
<comment type="caution">
    <text evidence="4">The sequence shown here is derived from an EMBL/GenBank/DDBJ whole genome shotgun (WGS) entry which is preliminary data.</text>
</comment>